<dbReference type="GO" id="GO:0030246">
    <property type="term" value="F:carbohydrate binding"/>
    <property type="evidence" value="ECO:0007669"/>
    <property type="project" value="InterPro"/>
</dbReference>
<dbReference type="GO" id="GO:0004034">
    <property type="term" value="F:aldose 1-epimerase activity"/>
    <property type="evidence" value="ECO:0007669"/>
    <property type="project" value="UniProtKB-EC"/>
</dbReference>
<dbReference type="EMBL" id="QKLU01000001">
    <property type="protein sequence ID" value="PYF76970.1"/>
    <property type="molecule type" value="Genomic_DNA"/>
</dbReference>
<evidence type="ECO:0000256" key="3">
    <source>
        <dbReference type="ARBA" id="ARBA00006206"/>
    </source>
</evidence>
<feature type="binding site" evidence="11">
    <location>
        <begin position="183"/>
        <end position="185"/>
    </location>
    <ligand>
        <name>beta-D-galactose</name>
        <dbReference type="ChEBI" id="CHEBI:27667"/>
    </ligand>
</feature>
<dbReference type="InterPro" id="IPR008183">
    <property type="entry name" value="Aldose_1/G6P_1-epimerase"/>
</dbReference>
<dbReference type="OrthoDB" id="9779408at2"/>
<dbReference type="PANTHER" id="PTHR10091:SF0">
    <property type="entry name" value="GALACTOSE MUTAROTASE"/>
    <property type="match status" value="1"/>
</dbReference>
<dbReference type="Proteomes" id="UP000248198">
    <property type="component" value="Unassembled WGS sequence"/>
</dbReference>
<feature type="binding site" evidence="11">
    <location>
        <begin position="86"/>
        <end position="87"/>
    </location>
    <ligand>
        <name>beta-D-galactose</name>
        <dbReference type="ChEBI" id="CHEBI:27667"/>
    </ligand>
</feature>
<dbReference type="EC" id="5.1.3.3" evidence="8"/>
<feature type="active site" description="Proton donor" evidence="9">
    <location>
        <position position="183"/>
    </location>
</feature>
<keyword evidence="5" id="KW-0106">Calcium</keyword>
<dbReference type="PIRSF" id="PIRSF005096">
    <property type="entry name" value="GALM"/>
    <property type="match status" value="1"/>
</dbReference>
<organism evidence="12 13">
    <name type="scientific">Pedobacter nutrimenti</name>
    <dbReference type="NCBI Taxonomy" id="1241337"/>
    <lineage>
        <taxon>Bacteria</taxon>
        <taxon>Pseudomonadati</taxon>
        <taxon>Bacteroidota</taxon>
        <taxon>Sphingobacteriia</taxon>
        <taxon>Sphingobacteriales</taxon>
        <taxon>Sphingobacteriaceae</taxon>
        <taxon>Pedobacter</taxon>
    </lineage>
</organism>
<dbReference type="AlphaFoldDB" id="A0A318UN62"/>
<dbReference type="Pfam" id="PF01263">
    <property type="entry name" value="Aldose_epim"/>
    <property type="match status" value="1"/>
</dbReference>
<comment type="catalytic activity">
    <reaction evidence="8">
        <text>alpha-D-glucose = beta-D-glucose</text>
        <dbReference type="Rhea" id="RHEA:10264"/>
        <dbReference type="ChEBI" id="CHEBI:15903"/>
        <dbReference type="ChEBI" id="CHEBI:17925"/>
        <dbReference type="EC" id="5.1.3.3"/>
    </reaction>
</comment>
<evidence type="ECO:0000313" key="13">
    <source>
        <dbReference type="Proteomes" id="UP000248198"/>
    </source>
</evidence>
<comment type="subunit">
    <text evidence="4">Monomer.</text>
</comment>
<evidence type="ECO:0000313" key="12">
    <source>
        <dbReference type="EMBL" id="PYF76970.1"/>
    </source>
</evidence>
<comment type="similarity">
    <text evidence="3 8">Belongs to the aldose epimerase family.</text>
</comment>
<protein>
    <recommendedName>
        <fullName evidence="8">Aldose 1-epimerase</fullName>
        <ecNumber evidence="8">5.1.3.3</ecNumber>
    </recommendedName>
</protein>
<dbReference type="InterPro" id="IPR047215">
    <property type="entry name" value="Galactose_mutarotase-like"/>
</dbReference>
<dbReference type="PANTHER" id="PTHR10091">
    <property type="entry name" value="ALDOSE-1-EPIMERASE"/>
    <property type="match status" value="1"/>
</dbReference>
<dbReference type="InterPro" id="IPR015443">
    <property type="entry name" value="Aldose_1-epimerase"/>
</dbReference>
<dbReference type="GO" id="GO:0033499">
    <property type="term" value="P:galactose catabolic process via UDP-galactose, Leloir pathway"/>
    <property type="evidence" value="ECO:0007669"/>
    <property type="project" value="TreeGrafter"/>
</dbReference>
<dbReference type="InterPro" id="IPR014718">
    <property type="entry name" value="GH-type_carb-bd"/>
</dbReference>
<evidence type="ECO:0000256" key="2">
    <source>
        <dbReference type="ARBA" id="ARBA00005028"/>
    </source>
</evidence>
<comment type="cofactor">
    <cofactor evidence="1">
        <name>Ca(2+)</name>
        <dbReference type="ChEBI" id="CHEBI:29108"/>
    </cofactor>
</comment>
<dbReference type="Gene3D" id="2.70.98.10">
    <property type="match status" value="1"/>
</dbReference>
<gene>
    <name evidence="12" type="ORF">B0O44_101445</name>
</gene>
<evidence type="ECO:0000256" key="10">
    <source>
        <dbReference type="PIRSR" id="PIRSR005096-2"/>
    </source>
</evidence>
<keyword evidence="7 8" id="KW-0119">Carbohydrate metabolism</keyword>
<accession>A0A318UN62</accession>
<keyword evidence="13" id="KW-1185">Reference proteome</keyword>
<dbReference type="NCBIfam" id="NF008277">
    <property type="entry name" value="PRK11055.1"/>
    <property type="match status" value="1"/>
</dbReference>
<dbReference type="RefSeq" id="WP_110827060.1">
    <property type="nucleotide sequence ID" value="NZ_QKLU01000001.1"/>
</dbReference>
<feature type="active site" description="Proton acceptor" evidence="9">
    <location>
        <position position="311"/>
    </location>
</feature>
<comment type="pathway">
    <text evidence="2 8">Carbohydrate metabolism; hexose metabolism.</text>
</comment>
<evidence type="ECO:0000256" key="11">
    <source>
        <dbReference type="PIRSR" id="PIRSR005096-3"/>
    </source>
</evidence>
<reference evidence="12 13" key="1">
    <citation type="submission" date="2018-06" db="EMBL/GenBank/DDBJ databases">
        <title>Genomic Encyclopedia of Archaeal and Bacterial Type Strains, Phase II (KMG-II): from individual species to whole genera.</title>
        <authorList>
            <person name="Goeker M."/>
        </authorList>
    </citation>
    <scope>NUCLEOTIDE SEQUENCE [LARGE SCALE GENOMIC DNA]</scope>
    <source>
        <strain evidence="12 13">DSM 27372</strain>
    </source>
</reference>
<dbReference type="UniPathway" id="UPA00242"/>
<name>A0A318UN62_9SPHI</name>
<dbReference type="InterPro" id="IPR011013">
    <property type="entry name" value="Gal_mutarotase_sf_dom"/>
</dbReference>
<dbReference type="CDD" id="cd09019">
    <property type="entry name" value="galactose_mutarotase_like"/>
    <property type="match status" value="1"/>
</dbReference>
<sequence length="346" mass="39049">MKANLIKTGHIIDGKEIFAVELINKKGTYVKIYNYGAILSHFIVTNAKGEKQDIVLGFDDFSGYINPDYTGSDYPYLGAVIGRYANRIKSGRFSIKEKIYQLSQAKGGDCLHGGDIGFDKKVWDILPTVDPSLTLQYISKAGEEGFPGNLTIQLTFKLTEENELILDYKAETDESTAVNLTHHSYFNLSPDLGTVARHLHRMPASFYLEQDQNYVVTGKLIPVENTKYDFLGSKPIGRDWNEQEGYDQSFVLDKNYGEFTLASETTEESSGLKLSIYTTEPVAHFYTSKYLSVKNGKGNRDYHSSEGFCIETQHHPNAINIPEFPSTILYPGETYFQTTIYKVEHK</sequence>
<dbReference type="SUPFAM" id="SSF74650">
    <property type="entry name" value="Galactose mutarotase-like"/>
    <property type="match status" value="1"/>
</dbReference>
<feature type="binding site" evidence="10">
    <location>
        <position position="247"/>
    </location>
    <ligand>
        <name>beta-D-galactose</name>
        <dbReference type="ChEBI" id="CHEBI:27667"/>
    </ligand>
</feature>
<evidence type="ECO:0000256" key="5">
    <source>
        <dbReference type="ARBA" id="ARBA00022837"/>
    </source>
</evidence>
<comment type="caution">
    <text evidence="12">The sequence shown here is derived from an EMBL/GenBank/DDBJ whole genome shotgun (WGS) entry which is preliminary data.</text>
</comment>
<proteinExistence type="inferred from homology"/>
<dbReference type="GO" id="GO:0006006">
    <property type="term" value="P:glucose metabolic process"/>
    <property type="evidence" value="ECO:0007669"/>
    <property type="project" value="TreeGrafter"/>
</dbReference>
<evidence type="ECO:0000256" key="6">
    <source>
        <dbReference type="ARBA" id="ARBA00023235"/>
    </source>
</evidence>
<evidence type="ECO:0000256" key="9">
    <source>
        <dbReference type="PIRSR" id="PIRSR005096-1"/>
    </source>
</evidence>
<evidence type="ECO:0000256" key="4">
    <source>
        <dbReference type="ARBA" id="ARBA00011245"/>
    </source>
</evidence>
<evidence type="ECO:0000256" key="8">
    <source>
        <dbReference type="PIRNR" id="PIRNR005096"/>
    </source>
</evidence>
<evidence type="ECO:0000256" key="1">
    <source>
        <dbReference type="ARBA" id="ARBA00001913"/>
    </source>
</evidence>
<keyword evidence="6 8" id="KW-0413">Isomerase</keyword>
<evidence type="ECO:0000256" key="7">
    <source>
        <dbReference type="ARBA" id="ARBA00023277"/>
    </source>
</evidence>